<organism evidence="1 2">
    <name type="scientific">Mycena metata</name>
    <dbReference type="NCBI Taxonomy" id="1033252"/>
    <lineage>
        <taxon>Eukaryota</taxon>
        <taxon>Fungi</taxon>
        <taxon>Dikarya</taxon>
        <taxon>Basidiomycota</taxon>
        <taxon>Agaricomycotina</taxon>
        <taxon>Agaricomycetes</taxon>
        <taxon>Agaricomycetidae</taxon>
        <taxon>Agaricales</taxon>
        <taxon>Marasmiineae</taxon>
        <taxon>Mycenaceae</taxon>
        <taxon>Mycena</taxon>
    </lineage>
</organism>
<name>A0AAD7I3W2_9AGAR</name>
<proteinExistence type="predicted"/>
<feature type="non-terminal residue" evidence="1">
    <location>
        <position position="105"/>
    </location>
</feature>
<reference evidence="1" key="1">
    <citation type="submission" date="2023-03" db="EMBL/GenBank/DDBJ databases">
        <title>Massive genome expansion in bonnet fungi (Mycena s.s.) driven by repeated elements and novel gene families across ecological guilds.</title>
        <authorList>
            <consortium name="Lawrence Berkeley National Laboratory"/>
            <person name="Harder C.B."/>
            <person name="Miyauchi S."/>
            <person name="Viragh M."/>
            <person name="Kuo A."/>
            <person name="Thoen E."/>
            <person name="Andreopoulos B."/>
            <person name="Lu D."/>
            <person name="Skrede I."/>
            <person name="Drula E."/>
            <person name="Henrissat B."/>
            <person name="Morin E."/>
            <person name="Kohler A."/>
            <person name="Barry K."/>
            <person name="LaButti K."/>
            <person name="Morin E."/>
            <person name="Salamov A."/>
            <person name="Lipzen A."/>
            <person name="Mereny Z."/>
            <person name="Hegedus B."/>
            <person name="Baldrian P."/>
            <person name="Stursova M."/>
            <person name="Weitz H."/>
            <person name="Taylor A."/>
            <person name="Grigoriev I.V."/>
            <person name="Nagy L.G."/>
            <person name="Martin F."/>
            <person name="Kauserud H."/>
        </authorList>
    </citation>
    <scope>NUCLEOTIDE SEQUENCE</scope>
    <source>
        <strain evidence="1">CBHHK182m</strain>
    </source>
</reference>
<keyword evidence="2" id="KW-1185">Reference proteome</keyword>
<protein>
    <submittedName>
        <fullName evidence="1">Uncharacterized protein</fullName>
    </submittedName>
</protein>
<accession>A0AAD7I3W2</accession>
<sequence>YRVPYCEISGRGPPPDDLTDATLGDIYIDTSPEEYALYGKVAEPGANLESGWKRWFDPRPGKKMDAVVVSLFDFSLPPALNAVQVKHPYFSDRLLWCSSATGINW</sequence>
<feature type="non-terminal residue" evidence="1">
    <location>
        <position position="1"/>
    </location>
</feature>
<comment type="caution">
    <text evidence="1">The sequence shown here is derived from an EMBL/GenBank/DDBJ whole genome shotgun (WGS) entry which is preliminary data.</text>
</comment>
<dbReference type="AlphaFoldDB" id="A0AAD7I3W2"/>
<evidence type="ECO:0000313" key="1">
    <source>
        <dbReference type="EMBL" id="KAJ7733290.1"/>
    </source>
</evidence>
<evidence type="ECO:0000313" key="2">
    <source>
        <dbReference type="Proteomes" id="UP001215598"/>
    </source>
</evidence>
<dbReference type="Proteomes" id="UP001215598">
    <property type="component" value="Unassembled WGS sequence"/>
</dbReference>
<gene>
    <name evidence="1" type="ORF">B0H16DRAFT_1232501</name>
</gene>
<dbReference type="EMBL" id="JARKIB010000139">
    <property type="protein sequence ID" value="KAJ7733290.1"/>
    <property type="molecule type" value="Genomic_DNA"/>
</dbReference>